<feature type="region of interest" description="Disordered" evidence="1">
    <location>
        <begin position="1"/>
        <end position="23"/>
    </location>
</feature>
<accession>A0A8S2UGB1</accession>
<organism evidence="3 4">
    <name type="scientific">Didymodactylos carnosus</name>
    <dbReference type="NCBI Taxonomy" id="1234261"/>
    <lineage>
        <taxon>Eukaryota</taxon>
        <taxon>Metazoa</taxon>
        <taxon>Spiralia</taxon>
        <taxon>Gnathifera</taxon>
        <taxon>Rotifera</taxon>
        <taxon>Eurotatoria</taxon>
        <taxon>Bdelloidea</taxon>
        <taxon>Philodinida</taxon>
        <taxon>Philodinidae</taxon>
        <taxon>Didymodactylos</taxon>
    </lineage>
</organism>
<name>A0A8S2UGB1_9BILA</name>
<feature type="region of interest" description="Disordered" evidence="1">
    <location>
        <begin position="71"/>
        <end position="93"/>
    </location>
</feature>
<dbReference type="EMBL" id="CAJOBA010062296">
    <property type="protein sequence ID" value="CAF4337032.1"/>
    <property type="molecule type" value="Genomic_DNA"/>
</dbReference>
<evidence type="ECO:0000313" key="4">
    <source>
        <dbReference type="Proteomes" id="UP000682733"/>
    </source>
</evidence>
<sequence>MEQVPKMDDGNDRKVTSPHLTRDLHAIEVPHNKEGARIIWLDATIDDSIESRAAQSRVLDLNPAAQFYTDLSNSSNPLTQSHSPTHIQRRSIH</sequence>
<dbReference type="Proteomes" id="UP000682733">
    <property type="component" value="Unassembled WGS sequence"/>
</dbReference>
<proteinExistence type="predicted"/>
<feature type="compositionally biased region" description="Polar residues" evidence="1">
    <location>
        <begin position="71"/>
        <end position="86"/>
    </location>
</feature>
<comment type="caution">
    <text evidence="3">The sequence shown here is derived from an EMBL/GenBank/DDBJ whole genome shotgun (WGS) entry which is preliminary data.</text>
</comment>
<evidence type="ECO:0000313" key="3">
    <source>
        <dbReference type="EMBL" id="CAF4337032.1"/>
    </source>
</evidence>
<dbReference type="Proteomes" id="UP000677228">
    <property type="component" value="Unassembled WGS sequence"/>
</dbReference>
<protein>
    <submittedName>
        <fullName evidence="3">Uncharacterized protein</fullName>
    </submittedName>
</protein>
<dbReference type="EMBL" id="CAJNOK010039878">
    <property type="protein sequence ID" value="CAF1547690.1"/>
    <property type="molecule type" value="Genomic_DNA"/>
</dbReference>
<reference evidence="3" key="1">
    <citation type="submission" date="2021-02" db="EMBL/GenBank/DDBJ databases">
        <authorList>
            <person name="Nowell W R."/>
        </authorList>
    </citation>
    <scope>NUCLEOTIDE SEQUENCE</scope>
</reference>
<dbReference type="AlphaFoldDB" id="A0A8S2UGB1"/>
<evidence type="ECO:0000313" key="2">
    <source>
        <dbReference type="EMBL" id="CAF1547690.1"/>
    </source>
</evidence>
<evidence type="ECO:0000256" key="1">
    <source>
        <dbReference type="SAM" id="MobiDB-lite"/>
    </source>
</evidence>
<gene>
    <name evidence="2" type="ORF">OVA965_LOCUS39113</name>
    <name evidence="3" type="ORF">TMI583_LOCUS40374</name>
</gene>